<sequence>MKDRIRQIMEAQHMTQQVFASAIGTTPATLSGIFNDRTRPTINIIESIKKKFPDISLEWLMFGIGDMYQQSPTPSGDQVASTDDGVSSPQIGQEQVLDFDTNSSVIPQSANFRPQMGHSTPSYNNGVRNTRSEIVREEIKIVDKPLRHVTEIRVYYDDQTWESFVPAKK</sequence>
<gene>
    <name evidence="3" type="ORF">SAMN04487900_106108</name>
    <name evidence="2" type="ORF">SAMN04487901_11087</name>
</gene>
<evidence type="ECO:0000313" key="5">
    <source>
        <dbReference type="Proteomes" id="UP000199134"/>
    </source>
</evidence>
<dbReference type="PROSITE" id="PS50943">
    <property type="entry name" value="HTH_CROC1"/>
    <property type="match status" value="1"/>
</dbReference>
<keyword evidence="4" id="KW-1185">Reference proteome</keyword>
<dbReference type="Proteomes" id="UP000198779">
    <property type="component" value="Unassembled WGS sequence"/>
</dbReference>
<dbReference type="EMBL" id="FNCQ01000010">
    <property type="protein sequence ID" value="SDG83027.1"/>
    <property type="molecule type" value="Genomic_DNA"/>
</dbReference>
<evidence type="ECO:0000259" key="1">
    <source>
        <dbReference type="PROSITE" id="PS50943"/>
    </source>
</evidence>
<organism evidence="3 5">
    <name type="scientific">Prevotella communis</name>
    <dbReference type="NCBI Taxonomy" id="2913614"/>
    <lineage>
        <taxon>Bacteria</taxon>
        <taxon>Pseudomonadati</taxon>
        <taxon>Bacteroidota</taxon>
        <taxon>Bacteroidia</taxon>
        <taxon>Bacteroidales</taxon>
        <taxon>Prevotellaceae</taxon>
        <taxon>Prevotella</taxon>
    </lineage>
</organism>
<dbReference type="EMBL" id="FNIW01000006">
    <property type="protein sequence ID" value="SDN98303.1"/>
    <property type="molecule type" value="Genomic_DNA"/>
</dbReference>
<feature type="domain" description="HTH cro/C1-type" evidence="1">
    <location>
        <begin position="5"/>
        <end position="60"/>
    </location>
</feature>
<dbReference type="STRING" id="645274.SAMN04487901_11087"/>
<keyword evidence="3" id="KW-0238">DNA-binding</keyword>
<dbReference type="Pfam" id="PF01381">
    <property type="entry name" value="HTH_3"/>
    <property type="match status" value="1"/>
</dbReference>
<dbReference type="AlphaFoldDB" id="A0A1H0FUH5"/>
<name>A0A1H0FUH5_9BACT</name>
<proteinExistence type="predicted"/>
<accession>A0A1H0FUH5</accession>
<dbReference type="RefSeq" id="WP_091817993.1">
    <property type="nucleotide sequence ID" value="NZ_CP091792.1"/>
</dbReference>
<reference evidence="2 5" key="1">
    <citation type="submission" date="2016-10" db="EMBL/GenBank/DDBJ databases">
        <authorList>
            <person name="de Groot N.N."/>
        </authorList>
    </citation>
    <scope>NUCLEOTIDE SEQUENCE [LARGE SCALE GENOMIC DNA]</scope>
    <source>
        <strain evidence="5">BP1-145</strain>
        <strain evidence="2">BP1-148</strain>
    </source>
</reference>
<dbReference type="GO" id="GO:0003677">
    <property type="term" value="F:DNA binding"/>
    <property type="evidence" value="ECO:0007669"/>
    <property type="project" value="UniProtKB-KW"/>
</dbReference>
<dbReference type="Proteomes" id="UP000199134">
    <property type="component" value="Unassembled WGS sequence"/>
</dbReference>
<dbReference type="OrthoDB" id="1034290at2"/>
<dbReference type="InterPro" id="IPR010982">
    <property type="entry name" value="Lambda_DNA-bd_dom_sf"/>
</dbReference>
<evidence type="ECO:0000313" key="4">
    <source>
        <dbReference type="Proteomes" id="UP000198779"/>
    </source>
</evidence>
<evidence type="ECO:0000313" key="2">
    <source>
        <dbReference type="EMBL" id="SDG83027.1"/>
    </source>
</evidence>
<dbReference type="Gene3D" id="1.10.260.40">
    <property type="entry name" value="lambda repressor-like DNA-binding domains"/>
    <property type="match status" value="1"/>
</dbReference>
<dbReference type="SUPFAM" id="SSF47413">
    <property type="entry name" value="lambda repressor-like DNA-binding domains"/>
    <property type="match status" value="1"/>
</dbReference>
<evidence type="ECO:0000313" key="3">
    <source>
        <dbReference type="EMBL" id="SDN98303.1"/>
    </source>
</evidence>
<protein>
    <submittedName>
        <fullName evidence="3">DNA-binding transcriptional regulator, XRE-family HTH domain</fullName>
    </submittedName>
</protein>
<dbReference type="CDD" id="cd00093">
    <property type="entry name" value="HTH_XRE"/>
    <property type="match status" value="1"/>
</dbReference>
<accession>A0A1G7XFW5</accession>
<dbReference type="InterPro" id="IPR001387">
    <property type="entry name" value="Cro/C1-type_HTH"/>
</dbReference>
<dbReference type="SMART" id="SM00530">
    <property type="entry name" value="HTH_XRE"/>
    <property type="match status" value="1"/>
</dbReference>
<reference evidence="3 4" key="2">
    <citation type="submission" date="2016-10" db="EMBL/GenBank/DDBJ databases">
        <authorList>
            <person name="Varghese N."/>
            <person name="Submissions S."/>
        </authorList>
    </citation>
    <scope>NUCLEOTIDE SEQUENCE</scope>
    <source>
        <strain evidence="3">BP1-145</strain>
        <strain evidence="4">BP1-148</strain>
    </source>
</reference>